<feature type="region of interest" description="Disordered" evidence="1">
    <location>
        <begin position="1"/>
        <end position="59"/>
    </location>
</feature>
<gene>
    <name evidence="2" type="ORF">BSAL_84585</name>
</gene>
<dbReference type="AlphaFoldDB" id="A0A0S4J974"/>
<feature type="compositionally biased region" description="Low complexity" evidence="1">
    <location>
        <begin position="311"/>
        <end position="346"/>
    </location>
</feature>
<feature type="region of interest" description="Disordered" evidence="1">
    <location>
        <begin position="301"/>
        <end position="361"/>
    </location>
</feature>
<dbReference type="Proteomes" id="UP000051952">
    <property type="component" value="Unassembled WGS sequence"/>
</dbReference>
<name>A0A0S4J974_BODSA</name>
<feature type="compositionally biased region" description="Polar residues" evidence="1">
    <location>
        <begin position="46"/>
        <end position="59"/>
    </location>
</feature>
<feature type="region of interest" description="Disordered" evidence="1">
    <location>
        <begin position="231"/>
        <end position="255"/>
    </location>
</feature>
<accession>A0A0S4J974</accession>
<protein>
    <submittedName>
        <fullName evidence="2">Uncharacterized protein</fullName>
    </submittedName>
</protein>
<evidence type="ECO:0000313" key="2">
    <source>
        <dbReference type="EMBL" id="CUG74928.1"/>
    </source>
</evidence>
<evidence type="ECO:0000313" key="3">
    <source>
        <dbReference type="Proteomes" id="UP000051952"/>
    </source>
</evidence>
<proteinExistence type="predicted"/>
<organism evidence="2 3">
    <name type="scientific">Bodo saltans</name>
    <name type="common">Flagellated protozoan</name>
    <dbReference type="NCBI Taxonomy" id="75058"/>
    <lineage>
        <taxon>Eukaryota</taxon>
        <taxon>Discoba</taxon>
        <taxon>Euglenozoa</taxon>
        <taxon>Kinetoplastea</taxon>
        <taxon>Metakinetoplastina</taxon>
        <taxon>Eubodonida</taxon>
        <taxon>Bodonidae</taxon>
        <taxon>Bodo</taxon>
    </lineage>
</organism>
<feature type="compositionally biased region" description="Basic and acidic residues" evidence="1">
    <location>
        <begin position="162"/>
        <end position="173"/>
    </location>
</feature>
<keyword evidence="3" id="KW-1185">Reference proteome</keyword>
<feature type="compositionally biased region" description="Polar residues" evidence="1">
    <location>
        <begin position="174"/>
        <end position="187"/>
    </location>
</feature>
<sequence length="418" mass="46654">MPSGPSVTFLRKSSTTSSRADADRLQQWRLDRAARQDYEHRDTMEQIVSPSTSQSPFPSVHNPKNNISAHDGCATWRDVAASQSMLFDASSAVKALDHRSLVAIRDATMRRRITEILVKHHQKRVHHAVTYHDERAEVELRKLQKEAEAARCLMSSRQQKNRKGENDSAKHEFQQTGESSLSRQLVRTVSRESSELPPLVTRQRLTPKPSGPSLSPELKEILYRNRRAATPPFTTQTHPEEWTTLPPRLRSPTESTPALRRFMDDSCDAIEAEMEMNVKTAQEVRRRDQAHDLHRRQFALLQSRHHNMTTPQQSNSRSPPSSQRQSNEPPDADASSSAALMATARSGGSSLSPLKTAGDAAKKNTSVVVVAASVPSTAQIAAVDAVVRKPRAAGAPNLCSFSYWDTVNAMPQLKNRRK</sequence>
<dbReference type="VEuPathDB" id="TriTrypDB:BSAL_84585"/>
<reference evidence="3" key="1">
    <citation type="submission" date="2015-09" db="EMBL/GenBank/DDBJ databases">
        <authorList>
            <consortium name="Pathogen Informatics"/>
        </authorList>
    </citation>
    <scope>NUCLEOTIDE SEQUENCE [LARGE SCALE GENOMIC DNA]</scope>
    <source>
        <strain evidence="3">Lake Konstanz</strain>
    </source>
</reference>
<feature type="region of interest" description="Disordered" evidence="1">
    <location>
        <begin position="152"/>
        <end position="217"/>
    </location>
</feature>
<evidence type="ECO:0000256" key="1">
    <source>
        <dbReference type="SAM" id="MobiDB-lite"/>
    </source>
</evidence>
<feature type="compositionally biased region" description="Basic and acidic residues" evidence="1">
    <location>
        <begin position="20"/>
        <end position="44"/>
    </location>
</feature>
<dbReference type="EMBL" id="CYKH01000977">
    <property type="protein sequence ID" value="CUG74928.1"/>
    <property type="molecule type" value="Genomic_DNA"/>
</dbReference>